<reference evidence="8 9" key="1">
    <citation type="submission" date="2022-12" db="EMBL/GenBank/DDBJ databases">
        <title>Chromosome-scale assembly of the Ensete ventricosum genome.</title>
        <authorList>
            <person name="Dussert Y."/>
            <person name="Stocks J."/>
            <person name="Wendawek A."/>
            <person name="Woldeyes F."/>
            <person name="Nichols R.A."/>
            <person name="Borrell J.S."/>
        </authorList>
    </citation>
    <scope>NUCLEOTIDE SEQUENCE [LARGE SCALE GENOMIC DNA]</scope>
    <source>
        <strain evidence="9">cv. Maze</strain>
        <tissue evidence="8">Seeds</tissue>
    </source>
</reference>
<dbReference type="SMART" id="SM00380">
    <property type="entry name" value="AP2"/>
    <property type="match status" value="1"/>
</dbReference>
<evidence type="ECO:0000313" key="9">
    <source>
        <dbReference type="Proteomes" id="UP001222027"/>
    </source>
</evidence>
<dbReference type="GO" id="GO:0003700">
    <property type="term" value="F:DNA-binding transcription factor activity"/>
    <property type="evidence" value="ECO:0007669"/>
    <property type="project" value="InterPro"/>
</dbReference>
<dbReference type="InterPro" id="IPR001471">
    <property type="entry name" value="AP2/ERF_dom"/>
</dbReference>
<dbReference type="PANTHER" id="PTHR31194:SF202">
    <property type="entry name" value="ETHYLENE-RESPONSIVE TRANSCRIPTION FACTOR ERF070"/>
    <property type="match status" value="1"/>
</dbReference>
<feature type="domain" description="AP2/ERF" evidence="7">
    <location>
        <begin position="128"/>
        <end position="186"/>
    </location>
</feature>
<feature type="region of interest" description="Disordered" evidence="6">
    <location>
        <begin position="182"/>
        <end position="214"/>
    </location>
</feature>
<dbReference type="CDD" id="cd00018">
    <property type="entry name" value="AP2"/>
    <property type="match status" value="1"/>
</dbReference>
<protein>
    <recommendedName>
        <fullName evidence="7">AP2/ERF domain-containing protein</fullName>
    </recommendedName>
</protein>
<dbReference type="InterPro" id="IPR036955">
    <property type="entry name" value="AP2/ERF_dom_sf"/>
</dbReference>
<gene>
    <name evidence="8" type="ORF">OPV22_018235</name>
</gene>
<keyword evidence="4" id="KW-0804">Transcription</keyword>
<evidence type="ECO:0000256" key="2">
    <source>
        <dbReference type="ARBA" id="ARBA00023015"/>
    </source>
</evidence>
<dbReference type="Proteomes" id="UP001222027">
    <property type="component" value="Unassembled WGS sequence"/>
</dbReference>
<feature type="region of interest" description="Disordered" evidence="6">
    <location>
        <begin position="1"/>
        <end position="81"/>
    </location>
</feature>
<dbReference type="GO" id="GO:0003677">
    <property type="term" value="F:DNA binding"/>
    <property type="evidence" value="ECO:0007669"/>
    <property type="project" value="UniProtKB-KW"/>
</dbReference>
<dbReference type="AlphaFoldDB" id="A0AAV8QVJ7"/>
<dbReference type="PRINTS" id="PR00367">
    <property type="entry name" value="ETHRSPELEMNT"/>
</dbReference>
<sequence>MSTLCEGRMRRKKKTKRLDRLDSSDSDRMKKSQGLSSFQRNSRKHSNGLIGSGKAARTVRISFADPDATDTSCSEDEDDKFGTESKKRKRVLCEIPLPRAAKTLEIRRVSQHRAPKSLTSSSSAASGRYKGVRQRRWGKWAAEIRDPIRGVRLWLGTYATAEAAAEVYREAARRIEEEKRGLLRHRRGPSDDGAGSVSSSCVSARAGVPPSPSSVLDISLAAKPKGRAPAELLEELSMPEMEFGLDEEPFLVGELGEDVIGLDDLPLCEHQFDGDDFSFLDSWSEPLKTVQD</sequence>
<evidence type="ECO:0000313" key="8">
    <source>
        <dbReference type="EMBL" id="KAJ8485750.1"/>
    </source>
</evidence>
<dbReference type="EMBL" id="JAQQAF010000005">
    <property type="protein sequence ID" value="KAJ8485750.1"/>
    <property type="molecule type" value="Genomic_DNA"/>
</dbReference>
<dbReference type="SUPFAM" id="SSF54171">
    <property type="entry name" value="DNA-binding domain"/>
    <property type="match status" value="1"/>
</dbReference>
<accession>A0AAV8QVJ7</accession>
<dbReference type="Pfam" id="PF00847">
    <property type="entry name" value="AP2"/>
    <property type="match status" value="1"/>
</dbReference>
<keyword evidence="5" id="KW-0539">Nucleus</keyword>
<evidence type="ECO:0000256" key="5">
    <source>
        <dbReference type="ARBA" id="ARBA00023242"/>
    </source>
</evidence>
<keyword evidence="3" id="KW-0238">DNA-binding</keyword>
<name>A0AAV8QVJ7_ENSVE</name>
<keyword evidence="2" id="KW-0805">Transcription regulation</keyword>
<organism evidence="8 9">
    <name type="scientific">Ensete ventricosum</name>
    <name type="common">Abyssinian banana</name>
    <name type="synonym">Musa ensete</name>
    <dbReference type="NCBI Taxonomy" id="4639"/>
    <lineage>
        <taxon>Eukaryota</taxon>
        <taxon>Viridiplantae</taxon>
        <taxon>Streptophyta</taxon>
        <taxon>Embryophyta</taxon>
        <taxon>Tracheophyta</taxon>
        <taxon>Spermatophyta</taxon>
        <taxon>Magnoliopsida</taxon>
        <taxon>Liliopsida</taxon>
        <taxon>Zingiberales</taxon>
        <taxon>Musaceae</taxon>
        <taxon>Ensete</taxon>
    </lineage>
</organism>
<dbReference type="GO" id="GO:0005634">
    <property type="term" value="C:nucleus"/>
    <property type="evidence" value="ECO:0007669"/>
    <property type="project" value="UniProtKB-SubCell"/>
</dbReference>
<comment type="subcellular location">
    <subcellularLocation>
        <location evidence="1">Nucleus</location>
    </subcellularLocation>
</comment>
<feature type="compositionally biased region" description="Low complexity" evidence="6">
    <location>
        <begin position="191"/>
        <end position="208"/>
    </location>
</feature>
<feature type="compositionally biased region" description="Basic and acidic residues" evidence="6">
    <location>
        <begin position="18"/>
        <end position="30"/>
    </location>
</feature>
<dbReference type="InterPro" id="IPR050913">
    <property type="entry name" value="AP2/ERF_ERF"/>
</dbReference>
<evidence type="ECO:0000259" key="7">
    <source>
        <dbReference type="PROSITE" id="PS51032"/>
    </source>
</evidence>
<keyword evidence="9" id="KW-1185">Reference proteome</keyword>
<proteinExistence type="predicted"/>
<comment type="caution">
    <text evidence="8">The sequence shown here is derived from an EMBL/GenBank/DDBJ whole genome shotgun (WGS) entry which is preliminary data.</text>
</comment>
<evidence type="ECO:0000256" key="4">
    <source>
        <dbReference type="ARBA" id="ARBA00023163"/>
    </source>
</evidence>
<evidence type="ECO:0000256" key="6">
    <source>
        <dbReference type="SAM" id="MobiDB-lite"/>
    </source>
</evidence>
<dbReference type="PANTHER" id="PTHR31194">
    <property type="entry name" value="SHN SHINE , DNA BINDING / TRANSCRIPTION FACTOR"/>
    <property type="match status" value="1"/>
</dbReference>
<evidence type="ECO:0000256" key="1">
    <source>
        <dbReference type="ARBA" id="ARBA00004123"/>
    </source>
</evidence>
<dbReference type="InterPro" id="IPR016177">
    <property type="entry name" value="DNA-bd_dom_sf"/>
</dbReference>
<dbReference type="Gene3D" id="3.30.730.10">
    <property type="entry name" value="AP2/ERF domain"/>
    <property type="match status" value="1"/>
</dbReference>
<evidence type="ECO:0000256" key="3">
    <source>
        <dbReference type="ARBA" id="ARBA00023125"/>
    </source>
</evidence>
<dbReference type="PROSITE" id="PS51032">
    <property type="entry name" value="AP2_ERF"/>
    <property type="match status" value="1"/>
</dbReference>